<evidence type="ECO:0000313" key="7">
    <source>
        <dbReference type="EMBL" id="EMI55128.1"/>
    </source>
</evidence>
<dbReference type="RefSeq" id="WP_008680628.1">
    <property type="nucleotide sequence ID" value="NZ_ANOH01000228.1"/>
</dbReference>
<dbReference type="Gene3D" id="3.30.1120.10">
    <property type="match status" value="1"/>
</dbReference>
<dbReference type="Proteomes" id="UP000011885">
    <property type="component" value="Unassembled WGS sequence"/>
</dbReference>
<dbReference type="Pfam" id="PF00884">
    <property type="entry name" value="Sulfatase"/>
    <property type="match status" value="1"/>
</dbReference>
<dbReference type="SUPFAM" id="SSF53649">
    <property type="entry name" value="Alkaline phosphatase-like"/>
    <property type="match status" value="1"/>
</dbReference>
<dbReference type="GO" id="GO:0004065">
    <property type="term" value="F:arylsulfatase activity"/>
    <property type="evidence" value="ECO:0007669"/>
    <property type="project" value="TreeGrafter"/>
</dbReference>
<dbReference type="InterPro" id="IPR024607">
    <property type="entry name" value="Sulfatase_CS"/>
</dbReference>
<sequence>MLHYLDLPLGKSSQCLLAAIIAFVACCLSPVYTVAKPNIVLIVADDAGYADFGFHGSKVIRTPHLDQFSEQSMRFEQAYVTAAVCGPSRAGILTGRYQQRFGYEENNVPGYMSDSCLPDDEMGLPLDQTTVADRLKKLGYRTALIGKWHQGNAERFHPLHRGFDEFYGFRGGARSYFAFGPKNRNPRKEDRLERGLNSFAESDQYLTDAFADETIAFLRRNQASPFFVMLSFNAVHSPMQAEKNDLAKFPELNGKRRTLAAMTLSMDRACGRVFDALAELGLEENTIVVFTNDNGGPTDSNASNNDPLSGTKANHLEGGIRVPFLMRWPGVASAGSVFKHPISTLDLLPTFVAAAGGEVESLTSIDGVDLRPYVTGETQDRPHQTLFWKKEARGAIRDGDWKLLRYPDRPAELYYLPDDISEVNDLAAVHPERVRDMFRKLFEWEVTLKRPLWQLQRKYEAAAMERMDTYRKPLTHVDEAH</sequence>
<dbReference type="Gene3D" id="3.40.720.10">
    <property type="entry name" value="Alkaline Phosphatase, subunit A"/>
    <property type="match status" value="1"/>
</dbReference>
<dbReference type="CDD" id="cd16144">
    <property type="entry name" value="ARS_like"/>
    <property type="match status" value="1"/>
</dbReference>
<reference evidence="7 8" key="1">
    <citation type="journal article" date="2013" name="Mar. Genomics">
        <title>Expression of sulfatases in Rhodopirellula baltica and the diversity of sulfatases in the genus Rhodopirellula.</title>
        <authorList>
            <person name="Wegner C.E."/>
            <person name="Richter-Heitmann T."/>
            <person name="Klindworth A."/>
            <person name="Klockow C."/>
            <person name="Richter M."/>
            <person name="Achstetter T."/>
            <person name="Glockner F.O."/>
            <person name="Harder J."/>
        </authorList>
    </citation>
    <scope>NUCLEOTIDE SEQUENCE [LARGE SCALE GENOMIC DNA]</scope>
    <source>
        <strain evidence="7 8">SM41</strain>
    </source>
</reference>
<dbReference type="AlphaFoldDB" id="M5UGI9"/>
<protein>
    <submittedName>
        <fullName evidence="7">N-acetylgalactosamine 6-sulfate sulfatase (GALNS)</fullName>
    </submittedName>
</protein>
<feature type="region of interest" description="Disordered" evidence="5">
    <location>
        <begin position="293"/>
        <end position="312"/>
    </location>
</feature>
<organism evidence="7 8">
    <name type="scientific">Rhodopirellula sallentina SM41</name>
    <dbReference type="NCBI Taxonomy" id="1263870"/>
    <lineage>
        <taxon>Bacteria</taxon>
        <taxon>Pseudomonadati</taxon>
        <taxon>Planctomycetota</taxon>
        <taxon>Planctomycetia</taxon>
        <taxon>Pirellulales</taxon>
        <taxon>Pirellulaceae</taxon>
        <taxon>Rhodopirellula</taxon>
    </lineage>
</organism>
<evidence type="ECO:0000256" key="5">
    <source>
        <dbReference type="SAM" id="MobiDB-lite"/>
    </source>
</evidence>
<dbReference type="PANTHER" id="PTHR42693">
    <property type="entry name" value="ARYLSULFATASE FAMILY MEMBER"/>
    <property type="match status" value="1"/>
</dbReference>
<evidence type="ECO:0000256" key="3">
    <source>
        <dbReference type="ARBA" id="ARBA00022801"/>
    </source>
</evidence>
<accession>M5UGI9</accession>
<feature type="domain" description="Sulfatase N-terminal" evidence="6">
    <location>
        <begin position="37"/>
        <end position="356"/>
    </location>
</feature>
<gene>
    <name evidence="7" type="ORF">RSSM_03452</name>
</gene>
<keyword evidence="8" id="KW-1185">Reference proteome</keyword>
<keyword evidence="3" id="KW-0378">Hydrolase</keyword>
<comment type="caution">
    <text evidence="7">The sequence shown here is derived from an EMBL/GenBank/DDBJ whole genome shotgun (WGS) entry which is preliminary data.</text>
</comment>
<keyword evidence="4" id="KW-0106">Calcium</keyword>
<dbReference type="PROSITE" id="PS00149">
    <property type="entry name" value="SULFATASE_2"/>
    <property type="match status" value="1"/>
</dbReference>
<dbReference type="InterPro" id="IPR050738">
    <property type="entry name" value="Sulfatase"/>
</dbReference>
<evidence type="ECO:0000256" key="2">
    <source>
        <dbReference type="ARBA" id="ARBA00022723"/>
    </source>
</evidence>
<evidence type="ECO:0000256" key="4">
    <source>
        <dbReference type="ARBA" id="ARBA00022837"/>
    </source>
</evidence>
<dbReference type="PANTHER" id="PTHR42693:SF53">
    <property type="entry name" value="ENDO-4-O-SULFATASE"/>
    <property type="match status" value="1"/>
</dbReference>
<dbReference type="PATRIC" id="fig|1263870.3.peg.3672"/>
<evidence type="ECO:0000313" key="8">
    <source>
        <dbReference type="Proteomes" id="UP000011885"/>
    </source>
</evidence>
<dbReference type="GO" id="GO:0046872">
    <property type="term" value="F:metal ion binding"/>
    <property type="evidence" value="ECO:0007669"/>
    <property type="project" value="UniProtKB-KW"/>
</dbReference>
<comment type="similarity">
    <text evidence="1">Belongs to the sulfatase family.</text>
</comment>
<evidence type="ECO:0000256" key="1">
    <source>
        <dbReference type="ARBA" id="ARBA00008779"/>
    </source>
</evidence>
<dbReference type="OrthoDB" id="9783154at2"/>
<dbReference type="EMBL" id="ANOH01000228">
    <property type="protein sequence ID" value="EMI55128.1"/>
    <property type="molecule type" value="Genomic_DNA"/>
</dbReference>
<dbReference type="InterPro" id="IPR017850">
    <property type="entry name" value="Alkaline_phosphatase_core_sf"/>
</dbReference>
<dbReference type="InterPro" id="IPR000917">
    <property type="entry name" value="Sulfatase_N"/>
</dbReference>
<name>M5UGI9_9BACT</name>
<dbReference type="PROSITE" id="PS00523">
    <property type="entry name" value="SULFATASE_1"/>
    <property type="match status" value="1"/>
</dbReference>
<keyword evidence="2" id="KW-0479">Metal-binding</keyword>
<proteinExistence type="inferred from homology"/>
<evidence type="ECO:0000259" key="6">
    <source>
        <dbReference type="Pfam" id="PF00884"/>
    </source>
</evidence>